<dbReference type="EMBL" id="LCCN01000016">
    <property type="protein sequence ID" value="KKS31606.1"/>
    <property type="molecule type" value="Genomic_DNA"/>
</dbReference>
<dbReference type="Proteomes" id="UP000034160">
    <property type="component" value="Unassembled WGS sequence"/>
</dbReference>
<comment type="caution">
    <text evidence="1">The sequence shown here is derived from an EMBL/GenBank/DDBJ whole genome shotgun (WGS) entry which is preliminary data.</text>
</comment>
<gene>
    <name evidence="1" type="ORF">UU93_C0016G0008</name>
</gene>
<protein>
    <submittedName>
        <fullName evidence="1">Uncharacterized protein</fullName>
    </submittedName>
</protein>
<reference evidence="1 2" key="1">
    <citation type="journal article" date="2015" name="Nature">
        <title>rRNA introns, odd ribosomes, and small enigmatic genomes across a large radiation of phyla.</title>
        <authorList>
            <person name="Brown C.T."/>
            <person name="Hug L.A."/>
            <person name="Thomas B.C."/>
            <person name="Sharon I."/>
            <person name="Castelle C.J."/>
            <person name="Singh A."/>
            <person name="Wilkins M.J."/>
            <person name="Williams K.H."/>
            <person name="Banfield J.F."/>
        </authorList>
    </citation>
    <scope>NUCLEOTIDE SEQUENCE [LARGE SCALE GENOMIC DNA]</scope>
</reference>
<evidence type="ECO:0000313" key="2">
    <source>
        <dbReference type="Proteomes" id="UP000034160"/>
    </source>
</evidence>
<dbReference type="AlphaFoldDB" id="A0A0G1ABZ2"/>
<organism evidence="1 2">
    <name type="scientific">Candidatus Amesbacteria bacterium GW2011_GWA2_42_12</name>
    <dbReference type="NCBI Taxonomy" id="1618356"/>
    <lineage>
        <taxon>Bacteria</taxon>
        <taxon>Candidatus Amesiibacteriota</taxon>
    </lineage>
</organism>
<proteinExistence type="predicted"/>
<dbReference type="STRING" id="1618356.UU93_C0016G0008"/>
<evidence type="ECO:0000313" key="1">
    <source>
        <dbReference type="EMBL" id="KKS31606.1"/>
    </source>
</evidence>
<name>A0A0G1ABZ2_9BACT</name>
<sequence length="39" mass="4670">MDSASNLKSKRINELNDWRGKTLKEFRRFIKEADPMETN</sequence>
<accession>A0A0G1ABZ2</accession>